<evidence type="ECO:0000313" key="3">
    <source>
        <dbReference type="EnsemblPlants" id="ONIVA05G23150.1"/>
    </source>
</evidence>
<evidence type="ECO:0000256" key="1">
    <source>
        <dbReference type="SAM" id="Coils"/>
    </source>
</evidence>
<sequence length="83" mass="9191">MDQEVEGSQGDDAVALRLRTTALAAEMRREGTVTHFANLANRNEELEAQLQQLRSSFNILQAFATPFVAVLICIIAIAAWRFA</sequence>
<dbReference type="Proteomes" id="UP000006591">
    <property type="component" value="Chromosome 5"/>
</dbReference>
<feature type="transmembrane region" description="Helical" evidence="2">
    <location>
        <begin position="59"/>
        <end position="80"/>
    </location>
</feature>
<protein>
    <submittedName>
        <fullName evidence="3">Uncharacterized protein</fullName>
    </submittedName>
</protein>
<reference evidence="3" key="1">
    <citation type="submission" date="2015-04" db="UniProtKB">
        <authorList>
            <consortium name="EnsemblPlants"/>
        </authorList>
    </citation>
    <scope>IDENTIFICATION</scope>
    <source>
        <strain evidence="3">SL10</strain>
    </source>
</reference>
<keyword evidence="2" id="KW-1133">Transmembrane helix</keyword>
<keyword evidence="4" id="KW-1185">Reference proteome</keyword>
<reference evidence="3" key="2">
    <citation type="submission" date="2018-04" db="EMBL/GenBank/DDBJ databases">
        <title>OnivRS2 (Oryza nivara Reference Sequence Version 2).</title>
        <authorList>
            <person name="Zhang J."/>
            <person name="Kudrna D."/>
            <person name="Lee S."/>
            <person name="Talag J."/>
            <person name="Rajasekar S."/>
            <person name="Welchert J."/>
            <person name="Hsing Y.-I."/>
            <person name="Wing R.A."/>
        </authorList>
    </citation>
    <scope>NUCLEOTIDE SEQUENCE [LARGE SCALE GENOMIC DNA]</scope>
    <source>
        <strain evidence="3">SL10</strain>
    </source>
</reference>
<proteinExistence type="predicted"/>
<accession>A0A0E0HGR2</accession>
<name>A0A0E0HGR2_ORYNI</name>
<dbReference type="AlphaFoldDB" id="A0A0E0HGR2"/>
<evidence type="ECO:0000256" key="2">
    <source>
        <dbReference type="SAM" id="Phobius"/>
    </source>
</evidence>
<organism evidence="3">
    <name type="scientific">Oryza nivara</name>
    <name type="common">Indian wild rice</name>
    <name type="synonym">Oryza sativa f. spontanea</name>
    <dbReference type="NCBI Taxonomy" id="4536"/>
    <lineage>
        <taxon>Eukaryota</taxon>
        <taxon>Viridiplantae</taxon>
        <taxon>Streptophyta</taxon>
        <taxon>Embryophyta</taxon>
        <taxon>Tracheophyta</taxon>
        <taxon>Spermatophyta</taxon>
        <taxon>Magnoliopsida</taxon>
        <taxon>Liliopsida</taxon>
        <taxon>Poales</taxon>
        <taxon>Poaceae</taxon>
        <taxon>BOP clade</taxon>
        <taxon>Oryzoideae</taxon>
        <taxon>Oryzeae</taxon>
        <taxon>Oryzinae</taxon>
        <taxon>Oryza</taxon>
    </lineage>
</organism>
<dbReference type="HOGENOM" id="CLU_2779858_0_0_1"/>
<keyword evidence="1" id="KW-0175">Coiled coil</keyword>
<dbReference type="Gramene" id="ONIVA05G23150.1">
    <property type="protein sequence ID" value="ONIVA05G23150.1"/>
    <property type="gene ID" value="ONIVA05G23150"/>
</dbReference>
<dbReference type="EnsemblPlants" id="ONIVA05G23150.1">
    <property type="protein sequence ID" value="ONIVA05G23150.1"/>
    <property type="gene ID" value="ONIVA05G23150"/>
</dbReference>
<feature type="coiled-coil region" evidence="1">
    <location>
        <begin position="36"/>
        <end position="63"/>
    </location>
</feature>
<keyword evidence="2" id="KW-0472">Membrane</keyword>
<keyword evidence="2" id="KW-0812">Transmembrane</keyword>
<evidence type="ECO:0000313" key="4">
    <source>
        <dbReference type="Proteomes" id="UP000006591"/>
    </source>
</evidence>